<evidence type="ECO:0000256" key="1">
    <source>
        <dbReference type="ARBA" id="ARBA00010815"/>
    </source>
</evidence>
<evidence type="ECO:0000256" key="3">
    <source>
        <dbReference type="ARBA" id="ARBA00022679"/>
    </source>
</evidence>
<dbReference type="PIRSF" id="PIRSF003085">
    <property type="entry name" value="CMAS"/>
    <property type="match status" value="1"/>
</dbReference>
<dbReference type="InterPro" id="IPR050723">
    <property type="entry name" value="CFA/CMAS"/>
</dbReference>
<evidence type="ECO:0000313" key="6">
    <source>
        <dbReference type="EMBL" id="RKP04396.1"/>
    </source>
</evidence>
<dbReference type="InterPro" id="IPR029063">
    <property type="entry name" value="SAM-dependent_MTases_sf"/>
</dbReference>
<evidence type="ECO:0000256" key="4">
    <source>
        <dbReference type="ARBA" id="ARBA00022691"/>
    </source>
</evidence>
<dbReference type="OrthoDB" id="8300214at2759"/>
<accession>A0A4P9XFM4</accession>
<reference evidence="7" key="1">
    <citation type="journal article" date="2018" name="Nat. Microbiol.">
        <title>Leveraging single-cell genomics to expand the fungal tree of life.</title>
        <authorList>
            <person name="Ahrendt S.R."/>
            <person name="Quandt C.A."/>
            <person name="Ciobanu D."/>
            <person name="Clum A."/>
            <person name="Salamov A."/>
            <person name="Andreopoulos B."/>
            <person name="Cheng J.F."/>
            <person name="Woyke T."/>
            <person name="Pelin A."/>
            <person name="Henrissat B."/>
            <person name="Reynolds N.K."/>
            <person name="Benny G.L."/>
            <person name="Smith M.E."/>
            <person name="James T.Y."/>
            <person name="Grigoriev I.V."/>
        </authorList>
    </citation>
    <scope>NUCLEOTIDE SEQUENCE [LARGE SCALE GENOMIC DNA]</scope>
    <source>
        <strain evidence="7">RSA 1356</strain>
    </source>
</reference>
<evidence type="ECO:0000256" key="2">
    <source>
        <dbReference type="ARBA" id="ARBA00022603"/>
    </source>
</evidence>
<dbReference type="GO" id="GO:0008610">
    <property type="term" value="P:lipid biosynthetic process"/>
    <property type="evidence" value="ECO:0007669"/>
    <property type="project" value="InterPro"/>
</dbReference>
<dbReference type="GO" id="GO:0032259">
    <property type="term" value="P:methylation"/>
    <property type="evidence" value="ECO:0007669"/>
    <property type="project" value="UniProtKB-KW"/>
</dbReference>
<dbReference type="InterPro" id="IPR003333">
    <property type="entry name" value="CMAS"/>
</dbReference>
<keyword evidence="5" id="KW-0443">Lipid metabolism</keyword>
<sequence length="227" mass="25929">LSHQAVKRTGCRVTSLTLSVEQKREADERIRAAGLADRIEILLCDYRSLPTPAQPYDAVVAVEMIEAVGYEFLPTFFAHCHRLLHPQHGVLVLQAITVAEPRYAAYLQNVDYIQRYVFPGSHCPSFSALMSAALDGGQAQLVLDRAENRARDYARTLKEWRLRFTASFDAMLASCPPSEAKRYDERFRRCWLWYLAYCEAGYATRTIGNMQLRFTRSANTRLLTENL</sequence>
<dbReference type="STRING" id="78915.A0A4P9XFM4"/>
<dbReference type="Gene3D" id="3.40.50.150">
    <property type="entry name" value="Vaccinia Virus protein VP39"/>
    <property type="match status" value="1"/>
</dbReference>
<protein>
    <submittedName>
        <fullName evidence="6">S-adenosyl-L-methionine-dependent methyltransferase</fullName>
    </submittedName>
</protein>
<dbReference type="Pfam" id="PF02353">
    <property type="entry name" value="CMAS"/>
    <property type="match status" value="1"/>
</dbReference>
<organism evidence="6 7">
    <name type="scientific">Thamnocephalis sphaerospora</name>
    <dbReference type="NCBI Taxonomy" id="78915"/>
    <lineage>
        <taxon>Eukaryota</taxon>
        <taxon>Fungi</taxon>
        <taxon>Fungi incertae sedis</taxon>
        <taxon>Zoopagomycota</taxon>
        <taxon>Zoopagomycotina</taxon>
        <taxon>Zoopagomycetes</taxon>
        <taxon>Zoopagales</taxon>
        <taxon>Sigmoideomycetaceae</taxon>
        <taxon>Thamnocephalis</taxon>
    </lineage>
</organism>
<keyword evidence="2 6" id="KW-0489">Methyltransferase</keyword>
<dbReference type="SUPFAM" id="SSF53335">
    <property type="entry name" value="S-adenosyl-L-methionine-dependent methyltransferases"/>
    <property type="match status" value="1"/>
</dbReference>
<dbReference type="PANTHER" id="PTHR43667">
    <property type="entry name" value="CYCLOPROPANE-FATTY-ACYL-PHOSPHOLIPID SYNTHASE"/>
    <property type="match status" value="1"/>
</dbReference>
<evidence type="ECO:0000256" key="5">
    <source>
        <dbReference type="ARBA" id="ARBA00023098"/>
    </source>
</evidence>
<evidence type="ECO:0000313" key="7">
    <source>
        <dbReference type="Proteomes" id="UP000271241"/>
    </source>
</evidence>
<dbReference type="EMBL" id="KZ993769">
    <property type="protein sequence ID" value="RKP04396.1"/>
    <property type="molecule type" value="Genomic_DNA"/>
</dbReference>
<dbReference type="PANTHER" id="PTHR43667:SF2">
    <property type="entry name" value="FATTY ACID C-METHYL TRANSFERASE"/>
    <property type="match status" value="1"/>
</dbReference>
<dbReference type="AlphaFoldDB" id="A0A4P9XFM4"/>
<proteinExistence type="inferred from homology"/>
<feature type="non-terminal residue" evidence="6">
    <location>
        <position position="1"/>
    </location>
</feature>
<keyword evidence="7" id="KW-1185">Reference proteome</keyword>
<dbReference type="GO" id="GO:0008168">
    <property type="term" value="F:methyltransferase activity"/>
    <property type="evidence" value="ECO:0007669"/>
    <property type="project" value="UniProtKB-KW"/>
</dbReference>
<keyword evidence="4" id="KW-0949">S-adenosyl-L-methionine</keyword>
<dbReference type="Proteomes" id="UP000271241">
    <property type="component" value="Unassembled WGS sequence"/>
</dbReference>
<gene>
    <name evidence="6" type="ORF">THASP1DRAFT_21163</name>
</gene>
<name>A0A4P9XFM4_9FUNG</name>
<keyword evidence="3 6" id="KW-0808">Transferase</keyword>
<comment type="similarity">
    <text evidence="1">Belongs to the CFA/CMAS family.</text>
</comment>